<name>A0A1X9T226_9BACT</name>
<dbReference type="Proteomes" id="UP000194265">
    <property type="component" value="Chromosome"/>
</dbReference>
<evidence type="ECO:0000256" key="2">
    <source>
        <dbReference type="SAM" id="Phobius"/>
    </source>
</evidence>
<gene>
    <name evidence="3" type="ORF">CVIC8964_1081</name>
</gene>
<feature type="transmembrane region" description="Helical" evidence="2">
    <location>
        <begin position="211"/>
        <end position="233"/>
    </location>
</feature>
<organism evidence="3 4">
    <name type="scientific">Campylobacter vicugnae</name>
    <dbReference type="NCBI Taxonomy" id="1660076"/>
    <lineage>
        <taxon>Bacteria</taxon>
        <taxon>Pseudomonadati</taxon>
        <taxon>Campylobacterota</taxon>
        <taxon>Epsilonproteobacteria</taxon>
        <taxon>Campylobacterales</taxon>
        <taxon>Campylobacteraceae</taxon>
        <taxon>Campylobacter</taxon>
    </lineage>
</organism>
<protein>
    <submittedName>
        <fullName evidence="3">Membrane protein</fullName>
    </submittedName>
</protein>
<feature type="transmembrane region" description="Helical" evidence="2">
    <location>
        <begin position="263"/>
        <end position="280"/>
    </location>
</feature>
<reference evidence="3 4" key="1">
    <citation type="journal article" date="2017" name="Genome Biol. Evol.">
        <title>Comparative Genomic Analysis Identifies a Campylobacter Clade Deficient in Selenium Metabolism.</title>
        <authorList>
            <person name="Miller W.G."/>
            <person name="Yee E."/>
            <person name="Lopes B.S."/>
            <person name="Chapman M.H."/>
            <person name="Huynh S."/>
            <person name="Bono J.L."/>
            <person name="Parker C.T."/>
            <person name="Strachan N.J.C."/>
            <person name="Forbes K.J."/>
        </authorList>
    </citation>
    <scope>NUCLEOTIDE SEQUENCE [LARGE SCALE GENOMIC DNA]</scope>
    <source>
        <strain evidence="3 4">RM8964</strain>
    </source>
</reference>
<accession>A0A1X9T226</accession>
<keyword evidence="2" id="KW-0812">Transmembrane</keyword>
<dbReference type="AlphaFoldDB" id="A0A1X9T226"/>
<dbReference type="STRING" id="1660074.CVIC8964_1081"/>
<keyword evidence="2" id="KW-0472">Membrane</keyword>
<feature type="transmembrane region" description="Helical" evidence="2">
    <location>
        <begin position="178"/>
        <end position="199"/>
    </location>
</feature>
<keyword evidence="2" id="KW-1133">Transmembrane helix</keyword>
<dbReference type="EMBL" id="CP018791">
    <property type="protein sequence ID" value="ARR02486.1"/>
    <property type="molecule type" value="Genomic_DNA"/>
</dbReference>
<evidence type="ECO:0000313" key="4">
    <source>
        <dbReference type="Proteomes" id="UP000194265"/>
    </source>
</evidence>
<dbReference type="OrthoDB" id="5363604at2"/>
<feature type="coiled-coil region" evidence="1">
    <location>
        <begin position="126"/>
        <end position="177"/>
    </location>
</feature>
<sequence>MDISNFLNNLNEKNEKNSKDEISANDEKLIEILQEISNDYLQEGEIEKYKKRLKIIYGSENFRHKYSQITSYLLTIKKENKNETFGFISHNISKIYNEINEDDTIKQQVLKLSDHINLEILRIKDINTFKKEFQQAEKNLKQTKTKIKNMECDLKEAKETIKEISNLNDEVKSSRREYITILGVFASIILAFVAGLSFSNAVLSNIDKASIYRLSFIVCLIGLFITNILYYLYKFIKDIHFNNYSNKSKDQKSKFCNSDIRKFNVFIAIIILCIFIVWAFETEIKHFILFNLFC</sequence>
<keyword evidence="1" id="KW-0175">Coiled coil</keyword>
<evidence type="ECO:0000256" key="1">
    <source>
        <dbReference type="SAM" id="Coils"/>
    </source>
</evidence>
<proteinExistence type="predicted"/>
<dbReference type="RefSeq" id="WP_086333821.1">
    <property type="nucleotide sequence ID" value="NZ_CP018791.1"/>
</dbReference>
<evidence type="ECO:0000313" key="3">
    <source>
        <dbReference type="EMBL" id="ARR02486.1"/>
    </source>
</evidence>